<comment type="caution">
    <text evidence="3">The sequence shown here is derived from an EMBL/GenBank/DDBJ whole genome shotgun (WGS) entry which is preliminary data.</text>
</comment>
<feature type="domain" description="Flavinylation-associated cytochrome" evidence="2">
    <location>
        <begin position="7"/>
        <end position="58"/>
    </location>
</feature>
<dbReference type="AlphaFoldDB" id="A0A941BKT4"/>
<evidence type="ECO:0000259" key="2">
    <source>
        <dbReference type="Pfam" id="PF14358"/>
    </source>
</evidence>
<feature type="transmembrane region" description="Helical" evidence="1">
    <location>
        <begin position="41"/>
        <end position="61"/>
    </location>
</feature>
<keyword evidence="1" id="KW-0812">Transmembrane</keyword>
<dbReference type="InterPro" id="IPR025517">
    <property type="entry name" value="DUF4405"/>
</dbReference>
<proteinExistence type="predicted"/>
<evidence type="ECO:0000313" key="3">
    <source>
        <dbReference type="EMBL" id="MBQ0958949.1"/>
    </source>
</evidence>
<organism evidence="3 4">
    <name type="scientific">Ideonella aquatica</name>
    <dbReference type="NCBI Taxonomy" id="2824119"/>
    <lineage>
        <taxon>Bacteria</taxon>
        <taxon>Pseudomonadati</taxon>
        <taxon>Pseudomonadota</taxon>
        <taxon>Betaproteobacteria</taxon>
        <taxon>Burkholderiales</taxon>
        <taxon>Sphaerotilaceae</taxon>
        <taxon>Ideonella</taxon>
    </lineage>
</organism>
<accession>A0A941BKT4</accession>
<gene>
    <name evidence="3" type="ORF">KAK06_08250</name>
</gene>
<evidence type="ECO:0000256" key="1">
    <source>
        <dbReference type="SAM" id="Phobius"/>
    </source>
</evidence>
<dbReference type="RefSeq" id="WP_210801460.1">
    <property type="nucleotide sequence ID" value="NZ_JAGQDE010000005.1"/>
</dbReference>
<sequence>MKVSREWATPLTIGSFTLMAVTGVLMFFHLDSGLNKTAHEWLGWLMVAGVAAHAAANWLGFKRYFLSSRTGRGIMAVSLLVLAGSFVSPPGAQEGGGSPPQLAIRAITQAPLAQLAPLTGRPVEQLQADLAAAGIAVEGPQATLASAVGGNREQIGKAIGVMFGKR</sequence>
<protein>
    <submittedName>
        <fullName evidence="3">DUF4405 domain-containing protein</fullName>
    </submittedName>
</protein>
<evidence type="ECO:0000313" key="4">
    <source>
        <dbReference type="Proteomes" id="UP000678374"/>
    </source>
</evidence>
<dbReference type="Proteomes" id="UP000678374">
    <property type="component" value="Unassembled WGS sequence"/>
</dbReference>
<dbReference type="Pfam" id="PF14358">
    <property type="entry name" value="DUF4405"/>
    <property type="match status" value="1"/>
</dbReference>
<dbReference type="EMBL" id="JAGQDE010000005">
    <property type="protein sequence ID" value="MBQ0958949.1"/>
    <property type="molecule type" value="Genomic_DNA"/>
</dbReference>
<keyword evidence="1" id="KW-0472">Membrane</keyword>
<keyword evidence="1" id="KW-1133">Transmembrane helix</keyword>
<name>A0A941BKT4_9BURK</name>
<keyword evidence="4" id="KW-1185">Reference proteome</keyword>
<reference evidence="3" key="1">
    <citation type="submission" date="2021-04" db="EMBL/GenBank/DDBJ databases">
        <title>The genome sequence of Ideonella sp. 4Y11.</title>
        <authorList>
            <person name="Liu Y."/>
        </authorList>
    </citation>
    <scope>NUCLEOTIDE SEQUENCE</scope>
    <source>
        <strain evidence="3">4Y11</strain>
    </source>
</reference>
<feature type="transmembrane region" description="Helical" evidence="1">
    <location>
        <begin position="7"/>
        <end position="29"/>
    </location>
</feature>